<dbReference type="PANTHER" id="PTHR44688">
    <property type="entry name" value="DNA-BINDING TRANSCRIPTIONAL ACTIVATOR DEVR_DOSR"/>
    <property type="match status" value="1"/>
</dbReference>
<organism evidence="5 6">
    <name type="scientific">Gracilibacillus xinjiangensis</name>
    <dbReference type="NCBI Taxonomy" id="1193282"/>
    <lineage>
        <taxon>Bacteria</taxon>
        <taxon>Bacillati</taxon>
        <taxon>Bacillota</taxon>
        <taxon>Bacilli</taxon>
        <taxon>Bacillales</taxon>
        <taxon>Bacillaceae</taxon>
        <taxon>Gracilibacillus</taxon>
    </lineage>
</organism>
<dbReference type="Proteomes" id="UP001595882">
    <property type="component" value="Unassembled WGS sequence"/>
</dbReference>
<keyword evidence="6" id="KW-1185">Reference proteome</keyword>
<dbReference type="CDD" id="cd06170">
    <property type="entry name" value="LuxR_C_like"/>
    <property type="match status" value="1"/>
</dbReference>
<dbReference type="Gene3D" id="1.10.10.10">
    <property type="entry name" value="Winged helix-like DNA-binding domain superfamily/Winged helix DNA-binding domain"/>
    <property type="match status" value="1"/>
</dbReference>
<keyword evidence="2" id="KW-0238">DNA-binding</keyword>
<evidence type="ECO:0000256" key="2">
    <source>
        <dbReference type="ARBA" id="ARBA00023125"/>
    </source>
</evidence>
<keyword evidence="3" id="KW-0804">Transcription</keyword>
<dbReference type="SMART" id="SM00421">
    <property type="entry name" value="HTH_LUXR"/>
    <property type="match status" value="1"/>
</dbReference>
<name>A0ABV8WVT1_9BACI</name>
<evidence type="ECO:0000313" key="6">
    <source>
        <dbReference type="Proteomes" id="UP001595882"/>
    </source>
</evidence>
<evidence type="ECO:0000313" key="5">
    <source>
        <dbReference type="EMBL" id="MFC4403830.1"/>
    </source>
</evidence>
<feature type="domain" description="HTH luxR-type" evidence="4">
    <location>
        <begin position="39"/>
        <end position="104"/>
    </location>
</feature>
<sequence>MDEGLPIYRLLSEPLVYESNPDFVCRLRCAIEAASSKLPHGLMEPLSERELDVLKLIAEGLTNHEIGERLFLALSTVKGYNQNIFGKLQVKRRTEAVGRARELGLL</sequence>
<keyword evidence="1" id="KW-0805">Transcription regulation</keyword>
<dbReference type="InterPro" id="IPR036388">
    <property type="entry name" value="WH-like_DNA-bd_sf"/>
</dbReference>
<proteinExistence type="predicted"/>
<dbReference type="EMBL" id="JBHSDT010000008">
    <property type="protein sequence ID" value="MFC4403830.1"/>
    <property type="molecule type" value="Genomic_DNA"/>
</dbReference>
<dbReference type="PANTHER" id="PTHR44688:SF16">
    <property type="entry name" value="DNA-BINDING TRANSCRIPTIONAL ACTIVATOR DEVR_DOSR"/>
    <property type="match status" value="1"/>
</dbReference>
<dbReference type="InterPro" id="IPR016032">
    <property type="entry name" value="Sig_transdc_resp-reg_C-effctor"/>
</dbReference>
<protein>
    <submittedName>
        <fullName evidence="5">Response regulator transcription factor</fullName>
    </submittedName>
</protein>
<accession>A0ABV8WVT1</accession>
<dbReference type="RefSeq" id="WP_390252360.1">
    <property type="nucleotide sequence ID" value="NZ_JBHSDT010000008.1"/>
</dbReference>
<dbReference type="PROSITE" id="PS00622">
    <property type="entry name" value="HTH_LUXR_1"/>
    <property type="match status" value="1"/>
</dbReference>
<evidence type="ECO:0000256" key="3">
    <source>
        <dbReference type="ARBA" id="ARBA00023163"/>
    </source>
</evidence>
<dbReference type="InterPro" id="IPR000792">
    <property type="entry name" value="Tscrpt_reg_LuxR_C"/>
</dbReference>
<evidence type="ECO:0000256" key="1">
    <source>
        <dbReference type="ARBA" id="ARBA00023015"/>
    </source>
</evidence>
<dbReference type="Pfam" id="PF00196">
    <property type="entry name" value="GerE"/>
    <property type="match status" value="1"/>
</dbReference>
<comment type="caution">
    <text evidence="5">The sequence shown here is derived from an EMBL/GenBank/DDBJ whole genome shotgun (WGS) entry which is preliminary data.</text>
</comment>
<gene>
    <name evidence="5" type="ORF">ACFOY7_12185</name>
</gene>
<evidence type="ECO:0000259" key="4">
    <source>
        <dbReference type="PROSITE" id="PS50043"/>
    </source>
</evidence>
<dbReference type="PROSITE" id="PS50043">
    <property type="entry name" value="HTH_LUXR_2"/>
    <property type="match status" value="1"/>
</dbReference>
<dbReference type="PRINTS" id="PR00038">
    <property type="entry name" value="HTHLUXR"/>
</dbReference>
<reference evidence="6" key="1">
    <citation type="journal article" date="2019" name="Int. J. Syst. Evol. Microbiol.">
        <title>The Global Catalogue of Microorganisms (GCM) 10K type strain sequencing project: providing services to taxonomists for standard genome sequencing and annotation.</title>
        <authorList>
            <consortium name="The Broad Institute Genomics Platform"/>
            <consortium name="The Broad Institute Genome Sequencing Center for Infectious Disease"/>
            <person name="Wu L."/>
            <person name="Ma J."/>
        </authorList>
    </citation>
    <scope>NUCLEOTIDE SEQUENCE [LARGE SCALE GENOMIC DNA]</scope>
    <source>
        <strain evidence="6">CCUG 37865</strain>
    </source>
</reference>
<dbReference type="SUPFAM" id="SSF46894">
    <property type="entry name" value="C-terminal effector domain of the bipartite response regulators"/>
    <property type="match status" value="1"/>
</dbReference>